<proteinExistence type="predicted"/>
<comment type="caution">
    <text evidence="2">The sequence shown here is derived from an EMBL/GenBank/DDBJ whole genome shotgun (WGS) entry which is preliminary data.</text>
</comment>
<keyword evidence="3" id="KW-1185">Reference proteome</keyword>
<accession>A0A2G9C1P2</accession>
<feature type="compositionally biased region" description="Polar residues" evidence="1">
    <location>
        <begin position="18"/>
        <end position="31"/>
    </location>
</feature>
<dbReference type="Proteomes" id="UP000231501">
    <property type="component" value="Unassembled WGS sequence"/>
</dbReference>
<feature type="compositionally biased region" description="Basic residues" evidence="1">
    <location>
        <begin position="1"/>
        <end position="16"/>
    </location>
</feature>
<reference evidence="2 3" key="1">
    <citation type="submission" date="2017-11" db="EMBL/GenBank/DDBJ databases">
        <title>Draft genome sequence of Mitsuaria sp. HWN-4.</title>
        <authorList>
            <person name="Gundlapally S.R."/>
        </authorList>
    </citation>
    <scope>NUCLEOTIDE SEQUENCE [LARGE SCALE GENOMIC DNA]</scope>
    <source>
        <strain evidence="2 3">HWN-4</strain>
    </source>
</reference>
<evidence type="ECO:0000256" key="1">
    <source>
        <dbReference type="SAM" id="MobiDB-lite"/>
    </source>
</evidence>
<feature type="region of interest" description="Disordered" evidence="1">
    <location>
        <begin position="1"/>
        <end position="31"/>
    </location>
</feature>
<protein>
    <submittedName>
        <fullName evidence="2">Uncharacterized protein</fullName>
    </submittedName>
</protein>
<gene>
    <name evidence="2" type="ORF">CS062_25510</name>
</gene>
<feature type="non-terminal residue" evidence="2">
    <location>
        <position position="1"/>
    </location>
</feature>
<sequence length="31" mass="3664">APTRRRSTSRWTHCRPRSINSRPSWARPSTV</sequence>
<organism evidence="2 3">
    <name type="scientific">Roseateles chitinivorans</name>
    <dbReference type="NCBI Taxonomy" id="2917965"/>
    <lineage>
        <taxon>Bacteria</taxon>
        <taxon>Pseudomonadati</taxon>
        <taxon>Pseudomonadota</taxon>
        <taxon>Betaproteobacteria</taxon>
        <taxon>Burkholderiales</taxon>
        <taxon>Sphaerotilaceae</taxon>
        <taxon>Roseateles</taxon>
    </lineage>
</organism>
<evidence type="ECO:0000313" key="2">
    <source>
        <dbReference type="EMBL" id="PIM50350.1"/>
    </source>
</evidence>
<dbReference type="AlphaFoldDB" id="A0A2G9C1P2"/>
<evidence type="ECO:0000313" key="3">
    <source>
        <dbReference type="Proteomes" id="UP000231501"/>
    </source>
</evidence>
<name>A0A2G9C1P2_9BURK</name>
<dbReference type="EMBL" id="PEOG01000254">
    <property type="protein sequence ID" value="PIM50350.1"/>
    <property type="molecule type" value="Genomic_DNA"/>
</dbReference>